<dbReference type="InterPro" id="IPR003500">
    <property type="entry name" value="RpiB_LacA_LacB"/>
</dbReference>
<dbReference type="SUPFAM" id="SSF89623">
    <property type="entry name" value="Ribose/Galactose isomerase RpiB/AlsB"/>
    <property type="match status" value="1"/>
</dbReference>
<dbReference type="PATRIC" id="fig|888064.11.peg.2236"/>
<keyword evidence="3 4" id="KW-0413">Isomerase</keyword>
<dbReference type="AlphaFoldDB" id="E6LF46"/>
<dbReference type="NCBIfam" id="NF004051">
    <property type="entry name" value="PRK05571.1"/>
    <property type="match status" value="1"/>
</dbReference>
<comment type="similarity">
    <text evidence="1">Belongs to the LacAB/RpiB family.</text>
</comment>
<dbReference type="PANTHER" id="PTHR30345:SF0">
    <property type="entry name" value="DNA DAMAGE-REPAIR_TOLERATION PROTEIN DRT102"/>
    <property type="match status" value="1"/>
</dbReference>
<evidence type="ECO:0000256" key="2">
    <source>
        <dbReference type="ARBA" id="ARBA00022736"/>
    </source>
</evidence>
<comment type="caution">
    <text evidence="4">The sequence shown here is derived from an EMBL/GenBank/DDBJ whole genome shotgun (WGS) entry which is preliminary data.</text>
</comment>
<accession>E6LF46</accession>
<dbReference type="InterPro" id="IPR036569">
    <property type="entry name" value="RpiB_LacA_LacB_sf"/>
</dbReference>
<dbReference type="EMBL" id="AEPV01000035">
    <property type="protein sequence ID" value="EFU74219.1"/>
    <property type="molecule type" value="Genomic_DNA"/>
</dbReference>
<keyword evidence="2" id="KW-0423">Lactose metabolism</keyword>
<dbReference type="PANTHER" id="PTHR30345">
    <property type="entry name" value="RIBOSE-5-PHOSPHATE ISOMERASE B"/>
    <property type="match status" value="1"/>
</dbReference>
<dbReference type="GO" id="GO:0019316">
    <property type="term" value="P:D-allose catabolic process"/>
    <property type="evidence" value="ECO:0007669"/>
    <property type="project" value="TreeGrafter"/>
</dbReference>
<proteinExistence type="inferred from homology"/>
<dbReference type="RefSeq" id="WP_007207979.1">
    <property type="nucleotide sequence ID" value="NZ_GL622241.1"/>
</dbReference>
<sequence length="155" mass="17025">MKIVFASDHAGVILKKEIIKLVEEMGHEVQDLGPYTEEAVDLSDYVYPAALKVATKEAERGIFIDGVGYGSALIANRILGIDAVVCQDPFCAKLAREHTNSNVLCLGGKIIGSAIALEIVKTWLTTDFLAEEKYIRRVKKVQAISEKHLKPLSEI</sequence>
<gene>
    <name evidence="4" type="primary">rpiB</name>
    <name evidence="4" type="ORF">HMPREF9088_0960</name>
</gene>
<dbReference type="OrthoDB" id="1778624at2"/>
<reference evidence="4 5" key="1">
    <citation type="submission" date="2010-12" db="EMBL/GenBank/DDBJ databases">
        <authorList>
            <person name="Muzny D."/>
            <person name="Qin X."/>
            <person name="Deng J."/>
            <person name="Jiang H."/>
            <person name="Liu Y."/>
            <person name="Qu J."/>
            <person name="Song X.-Z."/>
            <person name="Zhang L."/>
            <person name="Thornton R."/>
            <person name="Coyle M."/>
            <person name="Francisco L."/>
            <person name="Jackson L."/>
            <person name="Javaid M."/>
            <person name="Korchina V."/>
            <person name="Kovar C."/>
            <person name="Mata R."/>
            <person name="Mathew T."/>
            <person name="Ngo R."/>
            <person name="Nguyen L."/>
            <person name="Nguyen N."/>
            <person name="Okwuonu G."/>
            <person name="Ongeri F."/>
            <person name="Pham C."/>
            <person name="Simmons D."/>
            <person name="Wilczek-Boney K."/>
            <person name="Hale W."/>
            <person name="Jakkamsetti A."/>
            <person name="Pham P."/>
            <person name="Ruth R."/>
            <person name="San Lucas F."/>
            <person name="Warren J."/>
            <person name="Zhang J."/>
            <person name="Zhao Z."/>
            <person name="Zhou C."/>
            <person name="Zhu D."/>
            <person name="Lee S."/>
            <person name="Bess C."/>
            <person name="Blankenburg K."/>
            <person name="Forbes L."/>
            <person name="Fu Q."/>
            <person name="Gubbala S."/>
            <person name="Hirani K."/>
            <person name="Jayaseelan J.C."/>
            <person name="Lara F."/>
            <person name="Munidasa M."/>
            <person name="Palculict T."/>
            <person name="Patil S."/>
            <person name="Pu L.-L."/>
            <person name="Saada N."/>
            <person name="Tang L."/>
            <person name="Weissenberger G."/>
            <person name="Zhu Y."/>
            <person name="Hemphill L."/>
            <person name="Shang Y."/>
            <person name="Youmans B."/>
            <person name="Ayvaz T."/>
            <person name="Ross M."/>
            <person name="Santibanez J."/>
            <person name="Aqrawi P."/>
            <person name="Gross S."/>
            <person name="Joshi V."/>
            <person name="Fowler G."/>
            <person name="Nazareth L."/>
            <person name="Reid J."/>
            <person name="Worley K."/>
            <person name="Petrosino J."/>
            <person name="Highlander S."/>
            <person name="Gibbs R."/>
        </authorList>
    </citation>
    <scope>NUCLEOTIDE SEQUENCE [LARGE SCALE GENOMIC DNA]</scope>
    <source>
        <strain evidence="5">DSM 15952 / CCUG 50447 / LMG 22039 / TP 1.5</strain>
    </source>
</reference>
<evidence type="ECO:0000256" key="1">
    <source>
        <dbReference type="ARBA" id="ARBA00008754"/>
    </source>
</evidence>
<dbReference type="HOGENOM" id="CLU_091396_4_1_9"/>
<name>E6LF46_ENTI1</name>
<evidence type="ECO:0000313" key="5">
    <source>
        <dbReference type="Proteomes" id="UP000010296"/>
    </source>
</evidence>
<dbReference type="EC" id="5.3.1.6" evidence="4"/>
<evidence type="ECO:0000256" key="3">
    <source>
        <dbReference type="ARBA" id="ARBA00023235"/>
    </source>
</evidence>
<protein>
    <submittedName>
        <fullName evidence="4">Sugar-phosphate isomerase, RpiB/LacA/LacB family</fullName>
        <ecNumber evidence="4">5.3.1.6</ecNumber>
    </submittedName>
</protein>
<dbReference type="GO" id="GO:0004751">
    <property type="term" value="F:ribose-5-phosphate isomerase activity"/>
    <property type="evidence" value="ECO:0007669"/>
    <property type="project" value="UniProtKB-EC"/>
</dbReference>
<dbReference type="GO" id="GO:0005988">
    <property type="term" value="P:lactose metabolic process"/>
    <property type="evidence" value="ECO:0007669"/>
    <property type="project" value="UniProtKB-KW"/>
</dbReference>
<dbReference type="PIRSF" id="PIRSF005384">
    <property type="entry name" value="RpiB_LacA_B"/>
    <property type="match status" value="1"/>
</dbReference>
<keyword evidence="5" id="KW-1185">Reference proteome</keyword>
<organism evidence="4 5">
    <name type="scientific">Enterococcus italicus (strain DSM 15952 / CCUG 50447 / LMG 22039 / TP 1.5)</name>
    <dbReference type="NCBI Taxonomy" id="888064"/>
    <lineage>
        <taxon>Bacteria</taxon>
        <taxon>Bacillati</taxon>
        <taxon>Bacillota</taxon>
        <taxon>Bacilli</taxon>
        <taxon>Lactobacillales</taxon>
        <taxon>Enterococcaceae</taxon>
        <taxon>Enterococcus</taxon>
    </lineage>
</organism>
<dbReference type="GO" id="GO:0009052">
    <property type="term" value="P:pentose-phosphate shunt, non-oxidative branch"/>
    <property type="evidence" value="ECO:0007669"/>
    <property type="project" value="TreeGrafter"/>
</dbReference>
<evidence type="ECO:0000313" key="4">
    <source>
        <dbReference type="EMBL" id="EFU74219.1"/>
    </source>
</evidence>
<dbReference type="eggNOG" id="COG0698">
    <property type="taxonomic scope" value="Bacteria"/>
</dbReference>
<dbReference type="STRING" id="888064.HMPREF9088_0960"/>
<dbReference type="Pfam" id="PF02502">
    <property type="entry name" value="LacAB_rpiB"/>
    <property type="match status" value="1"/>
</dbReference>
<dbReference type="Proteomes" id="UP000010296">
    <property type="component" value="Unassembled WGS sequence"/>
</dbReference>
<dbReference type="NCBIfam" id="TIGR00689">
    <property type="entry name" value="rpiB_lacA_lacB"/>
    <property type="match status" value="1"/>
</dbReference>
<dbReference type="Gene3D" id="3.40.1400.10">
    <property type="entry name" value="Sugar-phosphate isomerase, RpiB/LacA/LacB"/>
    <property type="match status" value="1"/>
</dbReference>